<proteinExistence type="predicted"/>
<dbReference type="RefSeq" id="WP_289836482.1">
    <property type="nucleotide sequence ID" value="NZ_JAUEIF010000001.1"/>
</dbReference>
<evidence type="ECO:0000313" key="4">
    <source>
        <dbReference type="Proteomes" id="UP001168478"/>
    </source>
</evidence>
<reference evidence="2" key="1">
    <citation type="submission" date="2023-06" db="EMBL/GenBank/DDBJ databases">
        <authorList>
            <person name="Zeman M."/>
            <person name="Kubasova T."/>
            <person name="Jahodarova E."/>
            <person name="Nykrynova M."/>
            <person name="Rychlik I."/>
        </authorList>
    </citation>
    <scope>NUCLEOTIDE SEQUENCE</scope>
    <source>
        <strain evidence="2">ET15</strain>
        <strain evidence="1">ET37</strain>
    </source>
</reference>
<dbReference type="Proteomes" id="UP001167831">
    <property type="component" value="Unassembled WGS sequence"/>
</dbReference>
<accession>A0AAW7JIH2</accession>
<dbReference type="EMBL" id="JAUEIE010000001">
    <property type="protein sequence ID" value="MDN0021667.1"/>
    <property type="molecule type" value="Genomic_DNA"/>
</dbReference>
<evidence type="ECO:0000313" key="2">
    <source>
        <dbReference type="EMBL" id="MDN0024163.1"/>
    </source>
</evidence>
<evidence type="ECO:0000313" key="1">
    <source>
        <dbReference type="EMBL" id="MDN0021667.1"/>
    </source>
</evidence>
<dbReference type="AlphaFoldDB" id="A0AAW7JIH2"/>
<sequence>MIDAIMWLSFVFLLLGRRKGTLLIEVIIRLSLLRLLLVRRKILRLYLAAAVIVLNWECRYIMRGQTKGMVRQFAEDG</sequence>
<dbReference type="EMBL" id="JAUEIF010000001">
    <property type="protein sequence ID" value="MDN0024163.1"/>
    <property type="molecule type" value="Genomic_DNA"/>
</dbReference>
<evidence type="ECO:0000313" key="3">
    <source>
        <dbReference type="Proteomes" id="UP001167831"/>
    </source>
</evidence>
<organism evidence="2 4">
    <name type="scientific">Leyella lascolaii</name>
    <dbReference type="NCBI Taxonomy" id="1776379"/>
    <lineage>
        <taxon>Bacteria</taxon>
        <taxon>Pseudomonadati</taxon>
        <taxon>Bacteroidota</taxon>
        <taxon>Bacteroidia</taxon>
        <taxon>Bacteroidales</taxon>
        <taxon>Prevotellaceae</taxon>
        <taxon>Leyella</taxon>
    </lineage>
</organism>
<keyword evidence="3" id="KW-1185">Reference proteome</keyword>
<gene>
    <name evidence="1" type="ORF">QVN81_01325</name>
    <name evidence="2" type="ORF">QVN84_01315</name>
</gene>
<dbReference type="Proteomes" id="UP001168478">
    <property type="component" value="Unassembled WGS sequence"/>
</dbReference>
<comment type="caution">
    <text evidence="2">The sequence shown here is derived from an EMBL/GenBank/DDBJ whole genome shotgun (WGS) entry which is preliminary data.</text>
</comment>
<reference evidence="2" key="2">
    <citation type="submission" date="2023-08" db="EMBL/GenBank/DDBJ databases">
        <title>Identification and characterization of horizontal gene transfer across gut microbiota members of farm animals based on homology search.</title>
        <authorList>
            <person name="Schwarzerova J."/>
            <person name="Nykrynova M."/>
            <person name="Jureckova K."/>
            <person name="Cejkova D."/>
            <person name="Rychlik I."/>
        </authorList>
    </citation>
    <scope>NUCLEOTIDE SEQUENCE</scope>
    <source>
        <strain evidence="2">ET15</strain>
        <strain evidence="1">ET37</strain>
    </source>
</reference>
<protein>
    <submittedName>
        <fullName evidence="2">Uncharacterized protein</fullName>
    </submittedName>
</protein>
<name>A0AAW7JIH2_9BACT</name>